<dbReference type="AlphaFoldDB" id="A0A4P5PBM7"/>
<sequence length="127" mass="14638">MLTAMTTNLMVESVEESIAFYTQVLDFTLVDSVKHQEGYLQFAILEKDQCLLMLQERRNLIEELPALANEKLVPCITLYLKITDFNNQYEVLKDTAYMTSALHETFYGTREFSIVDNTGYVLTFAES</sequence>
<feature type="domain" description="Glyoxalase/fosfomycin resistance/dioxygenase" evidence="1">
    <location>
        <begin position="7"/>
        <end position="120"/>
    </location>
</feature>
<dbReference type="InterPro" id="IPR029068">
    <property type="entry name" value="Glyas_Bleomycin-R_OHBP_Dase"/>
</dbReference>
<dbReference type="Proteomes" id="UP000290567">
    <property type="component" value="Unassembled WGS sequence"/>
</dbReference>
<evidence type="ECO:0000313" key="3">
    <source>
        <dbReference type="Proteomes" id="UP000290567"/>
    </source>
</evidence>
<evidence type="ECO:0000313" key="2">
    <source>
        <dbReference type="EMBL" id="GCF92842.1"/>
    </source>
</evidence>
<protein>
    <submittedName>
        <fullName evidence="2">Bleomycin resistance family protein</fullName>
    </submittedName>
</protein>
<dbReference type="Gene3D" id="3.10.180.10">
    <property type="entry name" value="2,3-Dihydroxybiphenyl 1,2-Dioxygenase, domain 1"/>
    <property type="match status" value="1"/>
</dbReference>
<keyword evidence="3" id="KW-1185">Reference proteome</keyword>
<proteinExistence type="predicted"/>
<reference evidence="3" key="1">
    <citation type="submission" date="2019-02" db="EMBL/GenBank/DDBJ databases">
        <title>Draft genome sequence of Enterococcus sp. Gos25-1.</title>
        <authorList>
            <person name="Tanaka N."/>
            <person name="Shiwa Y."/>
            <person name="Fujita N."/>
        </authorList>
    </citation>
    <scope>NUCLEOTIDE SEQUENCE [LARGE SCALE GENOMIC DNA]</scope>
    <source>
        <strain evidence="3">Gos25-1</strain>
    </source>
</reference>
<dbReference type="RefSeq" id="WP_146621335.1">
    <property type="nucleotide sequence ID" value="NZ_BJCC01000007.1"/>
</dbReference>
<evidence type="ECO:0000259" key="1">
    <source>
        <dbReference type="Pfam" id="PF00903"/>
    </source>
</evidence>
<dbReference type="SUPFAM" id="SSF54593">
    <property type="entry name" value="Glyoxalase/Bleomycin resistance protein/Dihydroxybiphenyl dioxygenase"/>
    <property type="match status" value="1"/>
</dbReference>
<dbReference type="Pfam" id="PF00903">
    <property type="entry name" value="Glyoxalase"/>
    <property type="match status" value="1"/>
</dbReference>
<dbReference type="OrthoDB" id="9795618at2"/>
<dbReference type="InterPro" id="IPR004360">
    <property type="entry name" value="Glyas_Fos-R_dOase_dom"/>
</dbReference>
<name>A0A4P5PBM7_9ENTE</name>
<comment type="caution">
    <text evidence="2">The sequence shown here is derived from an EMBL/GenBank/DDBJ whole genome shotgun (WGS) entry which is preliminary data.</text>
</comment>
<accession>A0A4P5PBM7</accession>
<organism evidence="2 3">
    <name type="scientific">Enterococcus florum</name>
    <dbReference type="NCBI Taxonomy" id="2480627"/>
    <lineage>
        <taxon>Bacteria</taxon>
        <taxon>Bacillati</taxon>
        <taxon>Bacillota</taxon>
        <taxon>Bacilli</taxon>
        <taxon>Lactobacillales</taxon>
        <taxon>Enterococcaceae</taxon>
        <taxon>Enterococcus</taxon>
    </lineage>
</organism>
<dbReference type="EMBL" id="BJCC01000007">
    <property type="protein sequence ID" value="GCF92842.1"/>
    <property type="molecule type" value="Genomic_DNA"/>
</dbReference>
<gene>
    <name evidence="2" type="ORF">NRIC_07330</name>
</gene>